<feature type="compositionally biased region" description="Low complexity" evidence="2">
    <location>
        <begin position="55"/>
        <end position="71"/>
    </location>
</feature>
<dbReference type="PANTHER" id="PTHR14950:SF37">
    <property type="entry name" value="ENDORIBONUCLEASE DICER"/>
    <property type="match status" value="1"/>
</dbReference>
<dbReference type="AlphaFoldDB" id="A0A1Y2BHT9"/>
<dbReference type="EMBL" id="MCFC01000003">
    <property type="protein sequence ID" value="ORY34351.1"/>
    <property type="molecule type" value="Genomic_DNA"/>
</dbReference>
<feature type="compositionally biased region" description="Low complexity" evidence="2">
    <location>
        <begin position="123"/>
        <end position="134"/>
    </location>
</feature>
<dbReference type="PANTHER" id="PTHR14950">
    <property type="entry name" value="DICER-RELATED"/>
    <property type="match status" value="1"/>
</dbReference>
<organism evidence="4 5">
    <name type="scientific">Naematelia encephala</name>
    <dbReference type="NCBI Taxonomy" id="71784"/>
    <lineage>
        <taxon>Eukaryota</taxon>
        <taxon>Fungi</taxon>
        <taxon>Dikarya</taxon>
        <taxon>Basidiomycota</taxon>
        <taxon>Agaricomycotina</taxon>
        <taxon>Tremellomycetes</taxon>
        <taxon>Tremellales</taxon>
        <taxon>Naemateliaceae</taxon>
        <taxon>Naematelia</taxon>
    </lineage>
</organism>
<dbReference type="Pfam" id="PF00636">
    <property type="entry name" value="Ribonuclease_3"/>
    <property type="match status" value="1"/>
</dbReference>
<dbReference type="InterPro" id="IPR000999">
    <property type="entry name" value="RNase_III_dom"/>
</dbReference>
<feature type="region of interest" description="Disordered" evidence="2">
    <location>
        <begin position="1"/>
        <end position="150"/>
    </location>
</feature>
<reference evidence="4 5" key="1">
    <citation type="submission" date="2016-07" db="EMBL/GenBank/DDBJ databases">
        <title>Pervasive Adenine N6-methylation of Active Genes in Fungi.</title>
        <authorList>
            <consortium name="DOE Joint Genome Institute"/>
            <person name="Mondo S.J."/>
            <person name="Dannebaum R.O."/>
            <person name="Kuo R.C."/>
            <person name="Labutti K."/>
            <person name="Haridas S."/>
            <person name="Kuo A."/>
            <person name="Salamov A."/>
            <person name="Ahrendt S.R."/>
            <person name="Lipzen A."/>
            <person name="Sullivan W."/>
            <person name="Andreopoulos W.B."/>
            <person name="Clum A."/>
            <person name="Lindquist E."/>
            <person name="Daum C."/>
            <person name="Ramamoorthy G.K."/>
            <person name="Gryganskyi A."/>
            <person name="Culley D."/>
            <person name="Magnuson J.K."/>
            <person name="James T.Y."/>
            <person name="O'Malley M.A."/>
            <person name="Stajich J.E."/>
            <person name="Spatafora J.W."/>
            <person name="Visel A."/>
            <person name="Grigoriev I.V."/>
        </authorList>
    </citation>
    <scope>NUCLEOTIDE SEQUENCE [LARGE SCALE GENOMIC DNA]</scope>
    <source>
        <strain evidence="4 5">68-887.2</strain>
    </source>
</reference>
<comment type="caution">
    <text evidence="4">The sequence shown here is derived from an EMBL/GenBank/DDBJ whole genome shotgun (WGS) entry which is preliminary data.</text>
</comment>
<protein>
    <recommendedName>
        <fullName evidence="3">RNase III domain-containing protein</fullName>
    </recommendedName>
</protein>
<evidence type="ECO:0000313" key="5">
    <source>
        <dbReference type="Proteomes" id="UP000193986"/>
    </source>
</evidence>
<name>A0A1Y2BHT9_9TREE</name>
<feature type="compositionally biased region" description="Polar residues" evidence="2">
    <location>
        <begin position="1"/>
        <end position="14"/>
    </location>
</feature>
<keyword evidence="5" id="KW-1185">Reference proteome</keyword>
<dbReference type="PROSITE" id="PS50142">
    <property type="entry name" value="RNASE_3_2"/>
    <property type="match status" value="1"/>
</dbReference>
<feature type="compositionally biased region" description="Polar residues" evidence="2">
    <location>
        <begin position="72"/>
        <end position="95"/>
    </location>
</feature>
<dbReference type="CDD" id="cd00593">
    <property type="entry name" value="RIBOc"/>
    <property type="match status" value="1"/>
</dbReference>
<sequence>MSSSDLMNVLSSQRTIDDHSSPSPDISDIAAGESKISDTILMPPPSTIIGKRKLPPSSDSSPPSKLPSLSSETHTLVGSSSSTGPKTSLLSSPSSELKVPSPSVELKTNVVSSPGAELRTNLSSYPSTEPTTSPAVSLALPSRRTKKSPHSRNFLIPADQLPIFPLPPPPDIEDPELLKQVFTHQSSFPKVRFRFEDPPDEPAGHYEKLEHVGDSILGMVVTCYLHEVKPRLTCGSATQLKAHLVSNSTLSHLSGLYNFPQRLTGHPELLPMLRVQTDTRAALMEAYIAAIYFSHPPSTRLVTALPIIDTWLREMYKPLVEFFYNHMCSEHEQHHSAFAADSTTGEIITMSRTELDRIDKLAMGMYGLVQLYANGQDRQFECDETRCESNLGRLWKVAVRIDGIELGEAMRVGKKAARNAACYEAAMKLGLAEKTSASR</sequence>
<dbReference type="STRING" id="71784.A0A1Y2BHT9"/>
<dbReference type="SMART" id="SM00535">
    <property type="entry name" value="RIBOc"/>
    <property type="match status" value="1"/>
</dbReference>
<feature type="domain" description="RNase III" evidence="3">
    <location>
        <begin position="172"/>
        <end position="296"/>
    </location>
</feature>
<gene>
    <name evidence="4" type="ORF">BCR39DRAFT_517868</name>
</gene>
<dbReference type="Proteomes" id="UP000193986">
    <property type="component" value="Unassembled WGS sequence"/>
</dbReference>
<dbReference type="Gene3D" id="1.10.1520.10">
    <property type="entry name" value="Ribonuclease III domain"/>
    <property type="match status" value="1"/>
</dbReference>
<dbReference type="OrthoDB" id="2563603at2759"/>
<evidence type="ECO:0000313" key="4">
    <source>
        <dbReference type="EMBL" id="ORY34351.1"/>
    </source>
</evidence>
<evidence type="ECO:0000256" key="1">
    <source>
        <dbReference type="ARBA" id="ARBA00022801"/>
    </source>
</evidence>
<proteinExistence type="predicted"/>
<dbReference type="SUPFAM" id="SSF69065">
    <property type="entry name" value="RNase III domain-like"/>
    <property type="match status" value="1"/>
</dbReference>
<evidence type="ECO:0000259" key="3">
    <source>
        <dbReference type="PROSITE" id="PS50142"/>
    </source>
</evidence>
<dbReference type="GO" id="GO:0004525">
    <property type="term" value="F:ribonuclease III activity"/>
    <property type="evidence" value="ECO:0007669"/>
    <property type="project" value="InterPro"/>
</dbReference>
<evidence type="ECO:0000256" key="2">
    <source>
        <dbReference type="SAM" id="MobiDB-lite"/>
    </source>
</evidence>
<accession>A0A1Y2BHT9</accession>
<dbReference type="GO" id="GO:0006396">
    <property type="term" value="P:RNA processing"/>
    <property type="evidence" value="ECO:0007669"/>
    <property type="project" value="InterPro"/>
</dbReference>
<dbReference type="InParanoid" id="A0A1Y2BHT9"/>
<keyword evidence="1" id="KW-0378">Hydrolase</keyword>
<dbReference type="InterPro" id="IPR036389">
    <property type="entry name" value="RNase_III_sf"/>
</dbReference>